<comment type="subunit">
    <text evidence="4 5">Component of the eukaryotic translation initiation factor 3 (eIF-3) complex.</text>
</comment>
<feature type="domain" description="PCI" evidence="6">
    <location>
        <begin position="291"/>
        <end position="466"/>
    </location>
</feature>
<gene>
    <name evidence="7" type="ORF">CTEN210_13795</name>
</gene>
<comment type="caution">
    <text evidence="7">The sequence shown here is derived from an EMBL/GenBank/DDBJ whole genome shotgun (WGS) entry which is preliminary data.</text>
</comment>
<dbReference type="Proteomes" id="UP001054902">
    <property type="component" value="Unassembled WGS sequence"/>
</dbReference>
<dbReference type="EMBL" id="BLLK01000058">
    <property type="protein sequence ID" value="GFH57319.1"/>
    <property type="molecule type" value="Genomic_DNA"/>
</dbReference>
<evidence type="ECO:0000256" key="5">
    <source>
        <dbReference type="PIRNR" id="PIRNR016255"/>
    </source>
</evidence>
<dbReference type="GO" id="GO:0016282">
    <property type="term" value="C:eukaryotic 43S preinitiation complex"/>
    <property type="evidence" value="ECO:0007669"/>
    <property type="project" value="UniProtKB-UniRule"/>
</dbReference>
<keyword evidence="1 4" id="KW-0963">Cytoplasm</keyword>
<dbReference type="InterPro" id="IPR036390">
    <property type="entry name" value="WH_DNA-bd_sf"/>
</dbReference>
<keyword evidence="3 4" id="KW-0648">Protein biosynthesis</keyword>
<dbReference type="PIRSF" id="PIRSF016255">
    <property type="entry name" value="eIF3e_su6"/>
    <property type="match status" value="1"/>
</dbReference>
<dbReference type="AlphaFoldDB" id="A0AAD3HBQ9"/>
<evidence type="ECO:0000256" key="3">
    <source>
        <dbReference type="ARBA" id="ARBA00022917"/>
    </source>
</evidence>
<reference evidence="7 8" key="1">
    <citation type="journal article" date="2021" name="Sci. Rep.">
        <title>The genome of the diatom Chaetoceros tenuissimus carries an ancient integrated fragment of an extant virus.</title>
        <authorList>
            <person name="Hongo Y."/>
            <person name="Kimura K."/>
            <person name="Takaki Y."/>
            <person name="Yoshida Y."/>
            <person name="Baba S."/>
            <person name="Kobayashi G."/>
            <person name="Nagasaki K."/>
            <person name="Hano T."/>
            <person name="Tomaru Y."/>
        </authorList>
    </citation>
    <scope>NUCLEOTIDE SEQUENCE [LARGE SCALE GENOMIC DNA]</scope>
    <source>
        <strain evidence="7 8">NIES-3715</strain>
    </source>
</reference>
<dbReference type="GO" id="GO:0001732">
    <property type="term" value="P:formation of cytoplasmic translation initiation complex"/>
    <property type="evidence" value="ECO:0007669"/>
    <property type="project" value="UniProtKB-UniRule"/>
</dbReference>
<evidence type="ECO:0000256" key="2">
    <source>
        <dbReference type="ARBA" id="ARBA00022540"/>
    </source>
</evidence>
<organism evidence="7 8">
    <name type="scientific">Chaetoceros tenuissimus</name>
    <dbReference type="NCBI Taxonomy" id="426638"/>
    <lineage>
        <taxon>Eukaryota</taxon>
        <taxon>Sar</taxon>
        <taxon>Stramenopiles</taxon>
        <taxon>Ochrophyta</taxon>
        <taxon>Bacillariophyta</taxon>
        <taxon>Coscinodiscophyceae</taxon>
        <taxon>Chaetocerotophycidae</taxon>
        <taxon>Chaetocerotales</taxon>
        <taxon>Chaetocerotaceae</taxon>
        <taxon>Chaetoceros</taxon>
    </lineage>
</organism>
<protein>
    <recommendedName>
        <fullName evidence="4 5">Eukaryotic translation initiation factor 3 subunit E</fullName>
        <shortName evidence="4">eIF3e</shortName>
    </recommendedName>
    <alternativeName>
        <fullName evidence="4">Eukaryotic translation initiation factor 3 subunit 6</fullName>
    </alternativeName>
</protein>
<dbReference type="CDD" id="cd21378">
    <property type="entry name" value="eIF3E"/>
    <property type="match status" value="1"/>
</dbReference>
<dbReference type="PROSITE" id="PS50250">
    <property type="entry name" value="PCI"/>
    <property type="match status" value="1"/>
</dbReference>
<dbReference type="GO" id="GO:0003743">
    <property type="term" value="F:translation initiation factor activity"/>
    <property type="evidence" value="ECO:0007669"/>
    <property type="project" value="UniProtKB-UniRule"/>
</dbReference>
<dbReference type="InterPro" id="IPR000717">
    <property type="entry name" value="PCI_dom"/>
</dbReference>
<dbReference type="InterPro" id="IPR019010">
    <property type="entry name" value="eIF3e_N"/>
</dbReference>
<evidence type="ECO:0000313" key="7">
    <source>
        <dbReference type="EMBL" id="GFH57319.1"/>
    </source>
</evidence>
<keyword evidence="8" id="KW-1185">Reference proteome</keyword>
<dbReference type="Pfam" id="PF09440">
    <property type="entry name" value="eIF3_N"/>
    <property type="match status" value="1"/>
</dbReference>
<comment type="subcellular location">
    <subcellularLocation>
        <location evidence="4 5">Cytoplasm</location>
    </subcellularLocation>
</comment>
<dbReference type="GO" id="GO:0071540">
    <property type="term" value="C:eukaryotic translation initiation factor 3 complex, eIF3e"/>
    <property type="evidence" value="ECO:0007669"/>
    <property type="project" value="UniProtKB-UniRule"/>
</dbReference>
<dbReference type="HAMAP" id="MF_03004">
    <property type="entry name" value="eIF3e"/>
    <property type="match status" value="1"/>
</dbReference>
<sequence length="512" mass="58447">MTSAEVYDLTNSISPYLDLHMMFPLLEYVDSLISTNAIPYSAQDVAKARLSLLRPTHMVDYAMDIYRELHGKDCEIPAEMEQQKKDVLQKLEDLKSDKGCQAFEDLCNNTELRNKLLRAQEWNVAALSMKKEYGVTSKVMDTYRELAKFNFDCGDYQAAKNMLANIISLHAMPPLPKDNDADDIIVDDDRRDQKSSDEKHKTGNPYVYYVTSAAISTDLLQVLWGKLSCEILLENWEEASTALTAVKLSIEQLVVTNRMSALEALKQRTWLLHWSLFVFWNNSSKGLESMVELFFSEKYLQAITTNAPHLLRYLTAAVLLCKRRVAKSTSKDGRSSGAEARKLLKDLVRLMSNCEYSDPIVEFVDCLCVKFDFEGAQTKLAECENVLKTDFFLCKRSALFMEEARVFVFENYCRIHDKVDLGVLATKLAMDKEAAEHWIVDLIRNALLDAKIDSEQGCVVMGAESQSVYEQVMERTRDLNLRSASLAHNLKHYVNKSKKEKARKMKAAMEEE</sequence>
<evidence type="ECO:0000259" key="6">
    <source>
        <dbReference type="PROSITE" id="PS50250"/>
    </source>
</evidence>
<proteinExistence type="inferred from homology"/>
<dbReference type="PANTHER" id="PTHR10317">
    <property type="entry name" value="EUKARYOTIC TRANSLATION INITIATION FACTOR 3 SUBUNIT E"/>
    <property type="match status" value="1"/>
</dbReference>
<dbReference type="SUPFAM" id="SSF46785">
    <property type="entry name" value="Winged helix' DNA-binding domain"/>
    <property type="match status" value="1"/>
</dbReference>
<evidence type="ECO:0000256" key="4">
    <source>
        <dbReference type="HAMAP-Rule" id="MF_03004"/>
    </source>
</evidence>
<comment type="function">
    <text evidence="4">Component of the eukaryotic translation initiation factor 3 (eIF-3) complex, which is involved in protein synthesis of a specialized repertoire of mRNAs and, together with other initiation factors, stimulates binding of mRNA and methionyl-tRNAi to the 40S ribosome. The eIF-3 complex specifically targets and initiates translation of a subset of mRNAs involved in cell proliferation.</text>
</comment>
<evidence type="ECO:0000256" key="1">
    <source>
        <dbReference type="ARBA" id="ARBA00022490"/>
    </source>
</evidence>
<keyword evidence="2 4" id="KW-0396">Initiation factor</keyword>
<name>A0AAD3HBQ9_9STRA</name>
<evidence type="ECO:0000313" key="8">
    <source>
        <dbReference type="Proteomes" id="UP001054902"/>
    </source>
</evidence>
<dbReference type="InterPro" id="IPR016650">
    <property type="entry name" value="eIF3e"/>
</dbReference>
<comment type="similarity">
    <text evidence="4 5">Belongs to the eIF-3 subunit E family.</text>
</comment>
<dbReference type="Pfam" id="PF01399">
    <property type="entry name" value="PCI"/>
    <property type="match status" value="1"/>
</dbReference>
<dbReference type="SMART" id="SM01186">
    <property type="entry name" value="eIF3_N"/>
    <property type="match status" value="1"/>
</dbReference>
<accession>A0AAD3HBQ9</accession>
<dbReference type="GO" id="GO:0033290">
    <property type="term" value="C:eukaryotic 48S preinitiation complex"/>
    <property type="evidence" value="ECO:0007669"/>
    <property type="project" value="UniProtKB-UniRule"/>
</dbReference>
<dbReference type="SMART" id="SM00088">
    <property type="entry name" value="PINT"/>
    <property type="match status" value="1"/>
</dbReference>